<name>A0ABM7NUK0_9BACT</name>
<sequence length="415" mass="48993">MQSMNQNQYGTGEQDLFAPGEEGGICLEDVFTAYFDCRRHKRGSYNALAFEYDYERKCVDLWKAINAGTYRPLRSIVFIVTHPVLREVFAPSFESRVVDHMIASKIEPLLEKQFIEDNYATRKDKGTLYGINRIYQHIRECSANYTQDCYIMKLDIRSFFMSLPKQMVHRNMEKFIIDNYHEKDLPALLFMLRSILLDNPEQHCVRRCPRSKWKDLPPDKSLFNSDGKHGLPIGRLTSQLSAAFTLDPLDHLITEDWGIKHYGRYVDDMVLIDRSEDRLLEIKQRIYSWLSERGMELHPKKMYLQHYTKGVNFIGGRIMPGRLYIHNRSLGFAFDKLIMWNKLAESNENFAKEHAEQYIAVLNSYLGMLRQYSAYNQRRKLIKNIGKEWWNVMYIQGHLEKAVLKKENSILRCPW</sequence>
<dbReference type="InterPro" id="IPR000477">
    <property type="entry name" value="RT_dom"/>
</dbReference>
<evidence type="ECO:0000256" key="1">
    <source>
        <dbReference type="ARBA" id="ARBA00034120"/>
    </source>
</evidence>
<organism evidence="3 4">
    <name type="scientific">Prevotella herbatica</name>
    <dbReference type="NCBI Taxonomy" id="2801997"/>
    <lineage>
        <taxon>Bacteria</taxon>
        <taxon>Pseudomonadati</taxon>
        <taxon>Bacteroidota</taxon>
        <taxon>Bacteroidia</taxon>
        <taxon>Bacteroidales</taxon>
        <taxon>Prevotellaceae</taxon>
        <taxon>Prevotella</taxon>
    </lineage>
</organism>
<dbReference type="Proteomes" id="UP001319045">
    <property type="component" value="Chromosome"/>
</dbReference>
<dbReference type="PANTHER" id="PTHR34047:SF8">
    <property type="entry name" value="PROTEIN YKFC"/>
    <property type="match status" value="1"/>
</dbReference>
<evidence type="ECO:0000259" key="2">
    <source>
        <dbReference type="PROSITE" id="PS50878"/>
    </source>
</evidence>
<dbReference type="GO" id="GO:0003964">
    <property type="term" value="F:RNA-directed DNA polymerase activity"/>
    <property type="evidence" value="ECO:0007669"/>
    <property type="project" value="UniProtKB-KW"/>
</dbReference>
<reference evidence="3 4" key="1">
    <citation type="journal article" date="2022" name="Int. J. Syst. Evol. Microbiol.">
        <title>Prevotella herbatica sp. nov., a plant polysaccharide-decomposing anaerobic bacterium isolated from a methanogenic reactor.</title>
        <authorList>
            <person name="Uek A."/>
            <person name="Tonouchi A."/>
            <person name="Kaku N."/>
            <person name="Ueki K."/>
        </authorList>
    </citation>
    <scope>NUCLEOTIDE SEQUENCE [LARGE SCALE GENOMIC DNA]</scope>
    <source>
        <strain evidence="3 4">WR041</strain>
    </source>
</reference>
<feature type="domain" description="Reverse transcriptase" evidence="2">
    <location>
        <begin position="1"/>
        <end position="318"/>
    </location>
</feature>
<dbReference type="InterPro" id="IPR043502">
    <property type="entry name" value="DNA/RNA_pol_sf"/>
</dbReference>
<evidence type="ECO:0000313" key="4">
    <source>
        <dbReference type="Proteomes" id="UP001319045"/>
    </source>
</evidence>
<dbReference type="SUPFAM" id="SSF56672">
    <property type="entry name" value="DNA/RNA polymerases"/>
    <property type="match status" value="1"/>
</dbReference>
<protein>
    <submittedName>
        <fullName evidence="3">RNA-directed DNA polymerase</fullName>
    </submittedName>
</protein>
<evidence type="ECO:0000313" key="3">
    <source>
        <dbReference type="EMBL" id="BCS84176.1"/>
    </source>
</evidence>
<proteinExistence type="inferred from homology"/>
<dbReference type="PANTHER" id="PTHR34047">
    <property type="entry name" value="NUCLEAR INTRON MATURASE 1, MITOCHONDRIAL-RELATED"/>
    <property type="match status" value="1"/>
</dbReference>
<comment type="similarity">
    <text evidence="1">Belongs to the bacterial reverse transcriptase family.</text>
</comment>
<dbReference type="InterPro" id="IPR051083">
    <property type="entry name" value="GrpII_Intron_Splice-Mob/Def"/>
</dbReference>
<dbReference type="CDD" id="cd01646">
    <property type="entry name" value="RT_Bac_retron_I"/>
    <property type="match status" value="1"/>
</dbReference>
<dbReference type="EMBL" id="AP024484">
    <property type="protein sequence ID" value="BCS84176.1"/>
    <property type="molecule type" value="Genomic_DNA"/>
</dbReference>
<accession>A0ABM7NUK0</accession>
<keyword evidence="3" id="KW-0548">Nucleotidyltransferase</keyword>
<dbReference type="PROSITE" id="PS50878">
    <property type="entry name" value="RT_POL"/>
    <property type="match status" value="1"/>
</dbReference>
<keyword evidence="3" id="KW-0808">Transferase</keyword>
<dbReference type="Pfam" id="PF00078">
    <property type="entry name" value="RVT_1"/>
    <property type="match status" value="1"/>
</dbReference>
<keyword evidence="4" id="KW-1185">Reference proteome</keyword>
<keyword evidence="3" id="KW-0695">RNA-directed DNA polymerase</keyword>
<gene>
    <name evidence="3" type="ORF">prwr041_00690</name>
</gene>